<name>A0A382IJ03_9ZZZZ</name>
<dbReference type="AlphaFoldDB" id="A0A382IJ03"/>
<protein>
    <submittedName>
        <fullName evidence="1">Uncharacterized protein</fullName>
    </submittedName>
</protein>
<organism evidence="1">
    <name type="scientific">marine metagenome</name>
    <dbReference type="NCBI Taxonomy" id="408172"/>
    <lineage>
        <taxon>unclassified sequences</taxon>
        <taxon>metagenomes</taxon>
        <taxon>ecological metagenomes</taxon>
    </lineage>
</organism>
<evidence type="ECO:0000313" key="1">
    <source>
        <dbReference type="EMBL" id="SVB99670.1"/>
    </source>
</evidence>
<sequence>MQKFGLDLAKPVAFIHNFVNGRFFKVGIATDLICDKIDFVRDAKFKRKELTF</sequence>
<reference evidence="1" key="1">
    <citation type="submission" date="2018-05" db="EMBL/GenBank/DDBJ databases">
        <authorList>
            <person name="Lanie J.A."/>
            <person name="Ng W.-L."/>
            <person name="Kazmierczak K.M."/>
            <person name="Andrzejewski T.M."/>
            <person name="Davidsen T.M."/>
            <person name="Wayne K.J."/>
            <person name="Tettelin H."/>
            <person name="Glass J.I."/>
            <person name="Rusch D."/>
            <person name="Podicherti R."/>
            <person name="Tsui H.-C.T."/>
            <person name="Winkler M.E."/>
        </authorList>
    </citation>
    <scope>NUCLEOTIDE SEQUENCE</scope>
</reference>
<gene>
    <name evidence="1" type="ORF">METZ01_LOCUS252524</name>
</gene>
<accession>A0A382IJ03</accession>
<dbReference type="EMBL" id="UINC01067725">
    <property type="protein sequence ID" value="SVB99670.1"/>
    <property type="molecule type" value="Genomic_DNA"/>
</dbReference>
<proteinExistence type="predicted"/>